<feature type="domain" description="IPT/TIG" evidence="1">
    <location>
        <begin position="91"/>
        <end position="173"/>
    </location>
</feature>
<dbReference type="InterPro" id="IPR014756">
    <property type="entry name" value="Ig_E-set"/>
</dbReference>
<proteinExistence type="predicted"/>
<sequence length="1008" mass="105712">MECISLRISLVHLHSVSLSILSLTDRGGEHCSRVLGRKRGIDRTEDVKKGRPAMTRGHLKLQTSKFLHLLLFGLILLSPTVRPSLAAATTPPSISTLSPTSGSTDGGNTVTIDGTDLQFATSVTFGGTAATFGYNSMTGKLQPVAPAHAAGAVNVSVTTPGGTATKTNGYTYVTTVTTGNLAVTVKRSDTSALLSGATVTLSGGPSTPSQTTGGDGTTTFSNLAVGNYIVTASLAEYQTNNAPATVIANTPPVSISLTPSQELTPPPQQPKPPVDPPVTLTLEGKAVVITHGWNSDASSWVKEMAEAICKELGLADPPTWSVKENDSAIVCQVNGWDVWVYDWRLNAEAWLGWEFVGGGIRLPSYAKSNAGLLGSKLAIALNKGAYQHIHFIAHSAGANLIEEASRWMRVYRPTRTIHETFLDAYDDAGEVSSYGHWANWADNYVDTRNTSPLGIGDGTKLFLKEAYNIDVTPRGIDARIIQNQDCGSLLILWEFSVCRHDRPFRFYGESISGDGYLGDGIGKAYDPINGTAGKGYPLSVENRYTLDSYPRTDDNPAPGTLNHILQLNTQCIMQDGICYPDALPPGMWSTQILVPSYVEVTQQVATFYVESVKGATNSLYSSIKMGWSLATGLVLQQTLAVRESATSGTATDYLIVDVTTTTPANTLRFNWSFAVGGEGLLRVFVGGNLVREIDQRYVTPSSPETEEIYIGSVEGPLPPGTHRITFRLDGFGASANGVELTDVDLGLRAAVSPTLTVTKAGTGTGTVTSAPAGIDCGADCSESYASGTPVSLTAIPDPLSIFVGWGGNCAADGTVTLDAAKTCTATFTATVIGPLTISTTSPPAGEQGAAYGYALLAEGGTPPYTWSLGGGKKNKLPQGLTLTSDGILTGVPTKAKTATFTVQVTDATYALATKNLSLQIVKSVKIKTKKLRGGTVGIPYSSTLKTKGGIAPLAFSVVGGALPPGLTLDPGTGQVSGTPAAAGAFDFVAQVTSSGGSSHQKNIRIKMK</sequence>
<dbReference type="InterPro" id="IPR002909">
    <property type="entry name" value="IPT_dom"/>
</dbReference>
<evidence type="ECO:0000313" key="3">
    <source>
        <dbReference type="Proteomes" id="UP000241436"/>
    </source>
</evidence>
<keyword evidence="3" id="KW-1185">Reference proteome</keyword>
<dbReference type="Gene3D" id="3.40.50.1820">
    <property type="entry name" value="alpha/beta hydrolase"/>
    <property type="match status" value="1"/>
</dbReference>
<reference evidence="2 3" key="1">
    <citation type="submission" date="2017-09" db="EMBL/GenBank/DDBJ databases">
        <title>Bloom of a denitrifying methanotroph, Candidatus Methylomirabilis limnetica, in a deep stratified lake.</title>
        <authorList>
            <person name="Graf J.S."/>
            <person name="Marchant H.K."/>
            <person name="Tienken D."/>
            <person name="Hach P.F."/>
            <person name="Brand A."/>
            <person name="Schubert C.J."/>
            <person name="Kuypers M.M."/>
            <person name="Milucka J."/>
        </authorList>
    </citation>
    <scope>NUCLEOTIDE SEQUENCE [LARGE SCALE GENOMIC DNA]</scope>
    <source>
        <strain evidence="2 3">Zug</strain>
    </source>
</reference>
<dbReference type="SUPFAM" id="SSF49478">
    <property type="entry name" value="Cna protein B-type domain"/>
    <property type="match status" value="1"/>
</dbReference>
<dbReference type="AlphaFoldDB" id="A0A2T4TXH9"/>
<comment type="caution">
    <text evidence="2">The sequence shown here is derived from an EMBL/GenBank/DDBJ whole genome shotgun (WGS) entry which is preliminary data.</text>
</comment>
<dbReference type="Pfam" id="PF05345">
    <property type="entry name" value="He_PIG"/>
    <property type="match status" value="2"/>
</dbReference>
<dbReference type="GO" id="GO:0005509">
    <property type="term" value="F:calcium ion binding"/>
    <property type="evidence" value="ECO:0007669"/>
    <property type="project" value="InterPro"/>
</dbReference>
<dbReference type="Proteomes" id="UP000241436">
    <property type="component" value="Unassembled WGS sequence"/>
</dbReference>
<gene>
    <name evidence="2" type="ORF">CLG94_08690</name>
</gene>
<dbReference type="Pfam" id="PF01833">
    <property type="entry name" value="TIG"/>
    <property type="match status" value="1"/>
</dbReference>
<organism evidence="2 3">
    <name type="scientific">Candidatus Methylomirabilis limnetica</name>
    <dbReference type="NCBI Taxonomy" id="2033718"/>
    <lineage>
        <taxon>Bacteria</taxon>
        <taxon>Candidatus Methylomirabilota</taxon>
        <taxon>Candidatus Methylomirabilia</taxon>
        <taxon>Candidatus Methylomirabilales</taxon>
        <taxon>Candidatus Methylomirabilaceae</taxon>
        <taxon>Candidatus Methylomirabilis</taxon>
    </lineage>
</organism>
<dbReference type="InterPro" id="IPR029058">
    <property type="entry name" value="AB_hydrolase_fold"/>
</dbReference>
<evidence type="ECO:0000259" key="1">
    <source>
        <dbReference type="SMART" id="SM00429"/>
    </source>
</evidence>
<dbReference type="CDD" id="cd00102">
    <property type="entry name" value="IPT"/>
    <property type="match status" value="1"/>
</dbReference>
<dbReference type="Gene3D" id="2.60.40.10">
    <property type="entry name" value="Immunoglobulins"/>
    <property type="match status" value="3"/>
</dbReference>
<dbReference type="GO" id="GO:0016020">
    <property type="term" value="C:membrane"/>
    <property type="evidence" value="ECO:0007669"/>
    <property type="project" value="InterPro"/>
</dbReference>
<reference evidence="3" key="2">
    <citation type="journal article" date="2018" name="Environ. Microbiol.">
        <title>Bloom of a denitrifying methanotroph, 'Candidatus Methylomirabilis limnetica', in a deep stratified lake.</title>
        <authorList>
            <person name="Graf J.S."/>
            <person name="Mayr M.J."/>
            <person name="Marchant H.K."/>
            <person name="Tienken D."/>
            <person name="Hach P.F."/>
            <person name="Brand A."/>
            <person name="Schubert C.J."/>
            <person name="Kuypers M.M."/>
            <person name="Milucka J."/>
        </authorList>
    </citation>
    <scope>NUCLEOTIDE SEQUENCE [LARGE SCALE GENOMIC DNA]</scope>
    <source>
        <strain evidence="3">Zug</strain>
    </source>
</reference>
<dbReference type="InterPro" id="IPR013783">
    <property type="entry name" value="Ig-like_fold"/>
</dbReference>
<dbReference type="SUPFAM" id="SSF49313">
    <property type="entry name" value="Cadherin-like"/>
    <property type="match status" value="1"/>
</dbReference>
<protein>
    <recommendedName>
        <fullName evidence="1">IPT/TIG domain-containing protein</fullName>
    </recommendedName>
</protein>
<accession>A0A2T4TXH9</accession>
<dbReference type="SMART" id="SM00429">
    <property type="entry name" value="IPT"/>
    <property type="match status" value="1"/>
</dbReference>
<dbReference type="EMBL" id="NVQC01000022">
    <property type="protein sequence ID" value="PTL35821.1"/>
    <property type="molecule type" value="Genomic_DNA"/>
</dbReference>
<dbReference type="SUPFAM" id="SSF81296">
    <property type="entry name" value="E set domains"/>
    <property type="match status" value="1"/>
</dbReference>
<name>A0A2T4TXH9_9BACT</name>
<dbReference type="InterPro" id="IPR044060">
    <property type="entry name" value="Bacterial_rp_domain"/>
</dbReference>
<dbReference type="InterPro" id="IPR015919">
    <property type="entry name" value="Cadherin-like_sf"/>
</dbReference>
<dbReference type="Pfam" id="PF18998">
    <property type="entry name" value="Flg_new_2"/>
    <property type="match status" value="1"/>
</dbReference>
<dbReference type="SUPFAM" id="SSF53474">
    <property type="entry name" value="alpha/beta-Hydrolases"/>
    <property type="match status" value="1"/>
</dbReference>
<dbReference type="Gene3D" id="2.60.40.1120">
    <property type="entry name" value="Carboxypeptidase-like, regulatory domain"/>
    <property type="match status" value="1"/>
</dbReference>
<evidence type="ECO:0000313" key="2">
    <source>
        <dbReference type="EMBL" id="PTL35821.1"/>
    </source>
</evidence>